<dbReference type="Pfam" id="PF00503">
    <property type="entry name" value="G-alpha"/>
    <property type="match status" value="1"/>
</dbReference>
<evidence type="ECO:0000256" key="6">
    <source>
        <dbReference type="PIRSR" id="PIRSR601019-2"/>
    </source>
</evidence>
<feature type="binding site" evidence="5">
    <location>
        <begin position="92"/>
        <end position="96"/>
    </location>
    <ligand>
        <name>GTP</name>
        <dbReference type="ChEBI" id="CHEBI:37565"/>
    </ligand>
</feature>
<evidence type="ECO:0000256" key="2">
    <source>
        <dbReference type="ARBA" id="ARBA00022741"/>
    </source>
</evidence>
<dbReference type="InterPro" id="IPR011025">
    <property type="entry name" value="GproteinA_insert"/>
</dbReference>
<dbReference type="SMART" id="SM00275">
    <property type="entry name" value="G_alpha"/>
    <property type="match status" value="1"/>
</dbReference>
<dbReference type="Gene3D" id="1.10.400.10">
    <property type="entry name" value="GI Alpha 1, domain 2-like"/>
    <property type="match status" value="2"/>
</dbReference>
<sequence>MEPWSPSKLIMKNQGVLIKQGPVNDVDSGKVTTFESPYVKYIKELWNDLGVRKAYERRREYPEQDILRVRVPTTGINEYRFDLKGVTFRIVDVGGQRASDGNGYTVLRTSTSVIFLASLSEYDQKKTIYHYFTCATDTDNIRNVFEAVKNIILKLNLKEYKLI</sequence>
<dbReference type="GO" id="GO:0001664">
    <property type="term" value="F:G protein-coupled receptor binding"/>
    <property type="evidence" value="ECO:0007669"/>
    <property type="project" value="TreeGrafter"/>
</dbReference>
<dbReference type="SUPFAM" id="SSF47895">
    <property type="entry name" value="Transducin (alpha subunit), insertion domain"/>
    <property type="match status" value="1"/>
</dbReference>
<dbReference type="GO" id="GO:0005525">
    <property type="term" value="F:GTP binding"/>
    <property type="evidence" value="ECO:0007669"/>
    <property type="project" value="UniProtKB-KW"/>
</dbReference>
<keyword evidence="1 6" id="KW-0479">Metal-binding</keyword>
<evidence type="ECO:0000256" key="4">
    <source>
        <dbReference type="ARBA" id="ARBA00023224"/>
    </source>
</evidence>
<dbReference type="GO" id="GO:0005737">
    <property type="term" value="C:cytoplasm"/>
    <property type="evidence" value="ECO:0007669"/>
    <property type="project" value="TreeGrafter"/>
</dbReference>
<dbReference type="InterPro" id="IPR001019">
    <property type="entry name" value="Gprotein_alpha_su"/>
</dbReference>
<dbReference type="EMBL" id="JAVRJZ010001667">
    <property type="protein sequence ID" value="KAK2701817.1"/>
    <property type="molecule type" value="Genomic_DNA"/>
</dbReference>
<keyword evidence="4" id="KW-0807">Transducer</keyword>
<evidence type="ECO:0000256" key="5">
    <source>
        <dbReference type="PIRSR" id="PIRSR601019-1"/>
    </source>
</evidence>
<dbReference type="PANTHER" id="PTHR10218">
    <property type="entry name" value="GTP-BINDING PROTEIN ALPHA SUBUNIT"/>
    <property type="match status" value="1"/>
</dbReference>
<keyword evidence="3 5" id="KW-0342">GTP-binding</keyword>
<accession>A0AA88KT03</accession>
<protein>
    <submittedName>
        <fullName evidence="7">Uncharacterized protein</fullName>
    </submittedName>
</protein>
<proteinExistence type="predicted"/>
<dbReference type="InterPro" id="IPR027417">
    <property type="entry name" value="P-loop_NTPase"/>
</dbReference>
<dbReference type="Gene3D" id="3.40.50.300">
    <property type="entry name" value="P-loop containing nucleotide triphosphate hydrolases"/>
    <property type="match status" value="2"/>
</dbReference>
<dbReference type="PANTHER" id="PTHR10218:SF329">
    <property type="entry name" value="GUANINE NUCLEOTIDE-BINDING PROTEIN G(Q) SUBUNIT ALPHA"/>
    <property type="match status" value="1"/>
</dbReference>
<comment type="caution">
    <text evidence="7">The sequence shown here is derived from an EMBL/GenBank/DDBJ whole genome shotgun (WGS) entry which is preliminary data.</text>
</comment>
<evidence type="ECO:0000256" key="3">
    <source>
        <dbReference type="ARBA" id="ARBA00023134"/>
    </source>
</evidence>
<dbReference type="GO" id="GO:0003924">
    <property type="term" value="F:GTPase activity"/>
    <property type="evidence" value="ECO:0007669"/>
    <property type="project" value="InterPro"/>
</dbReference>
<dbReference type="Proteomes" id="UP001187531">
    <property type="component" value="Unassembled WGS sequence"/>
</dbReference>
<reference evidence="7" key="1">
    <citation type="submission" date="2023-07" db="EMBL/GenBank/DDBJ databases">
        <title>Chromosome-level genome assembly of Artemia franciscana.</title>
        <authorList>
            <person name="Jo E."/>
        </authorList>
    </citation>
    <scope>NUCLEOTIDE SEQUENCE</scope>
    <source>
        <tissue evidence="7">Whole body</tissue>
    </source>
</reference>
<dbReference type="AlphaFoldDB" id="A0AA88KT03"/>
<dbReference type="GO" id="GO:0007188">
    <property type="term" value="P:adenylate cyclase-modulating G protein-coupled receptor signaling pathway"/>
    <property type="evidence" value="ECO:0007669"/>
    <property type="project" value="TreeGrafter"/>
</dbReference>
<name>A0AA88KT03_ARTSF</name>
<dbReference type="SUPFAM" id="SSF52540">
    <property type="entry name" value="P-loop containing nucleoside triphosphate hydrolases"/>
    <property type="match status" value="1"/>
</dbReference>
<evidence type="ECO:0000313" key="7">
    <source>
        <dbReference type="EMBL" id="KAK2701817.1"/>
    </source>
</evidence>
<dbReference type="FunFam" id="3.40.50.300:FF:000692">
    <property type="entry name" value="Guanine nucleotide-binding protein subunit alpha"/>
    <property type="match status" value="1"/>
</dbReference>
<keyword evidence="2 5" id="KW-0547">Nucleotide-binding</keyword>
<dbReference type="GO" id="GO:0005834">
    <property type="term" value="C:heterotrimeric G-protein complex"/>
    <property type="evidence" value="ECO:0007669"/>
    <property type="project" value="TreeGrafter"/>
</dbReference>
<feature type="binding site" evidence="5">
    <location>
        <begin position="67"/>
        <end position="73"/>
    </location>
    <ligand>
        <name>GTP</name>
        <dbReference type="ChEBI" id="CHEBI:37565"/>
    </ligand>
</feature>
<keyword evidence="6" id="KW-0460">Magnesium</keyword>
<evidence type="ECO:0000313" key="8">
    <source>
        <dbReference type="Proteomes" id="UP001187531"/>
    </source>
</evidence>
<dbReference type="PRINTS" id="PR00318">
    <property type="entry name" value="GPROTEINA"/>
</dbReference>
<dbReference type="GO" id="GO:0046872">
    <property type="term" value="F:metal ion binding"/>
    <property type="evidence" value="ECO:0007669"/>
    <property type="project" value="UniProtKB-KW"/>
</dbReference>
<feature type="binding site" evidence="6">
    <location>
        <position position="73"/>
    </location>
    <ligand>
        <name>Mg(2+)</name>
        <dbReference type="ChEBI" id="CHEBI:18420"/>
    </ligand>
</feature>
<organism evidence="7 8">
    <name type="scientific">Artemia franciscana</name>
    <name type="common">Brine shrimp</name>
    <name type="synonym">Artemia sanfranciscana</name>
    <dbReference type="NCBI Taxonomy" id="6661"/>
    <lineage>
        <taxon>Eukaryota</taxon>
        <taxon>Metazoa</taxon>
        <taxon>Ecdysozoa</taxon>
        <taxon>Arthropoda</taxon>
        <taxon>Crustacea</taxon>
        <taxon>Branchiopoda</taxon>
        <taxon>Anostraca</taxon>
        <taxon>Artemiidae</taxon>
        <taxon>Artemia</taxon>
    </lineage>
</organism>
<keyword evidence="8" id="KW-1185">Reference proteome</keyword>
<gene>
    <name evidence="7" type="ORF">QYM36_019542</name>
</gene>
<evidence type="ECO:0000256" key="1">
    <source>
        <dbReference type="ARBA" id="ARBA00022723"/>
    </source>
</evidence>
<dbReference type="GO" id="GO:0031683">
    <property type="term" value="F:G-protein beta/gamma-subunit complex binding"/>
    <property type="evidence" value="ECO:0007669"/>
    <property type="project" value="InterPro"/>
</dbReference>